<sequence length="231" mass="24318">MRVCLASTSPARLMLLRQFGIRPLTVAPDVDEEAVIAAVEAAEGRTLAPDEHVLLLARRKAADVAARLADDIPDFDGIVIGGDSMFELDGQVLGKPHTPENARARWRAMRGRTGVLHSGHAVVRLSPGTAPHEVHAVAEASVTFAGDITDAEIDAYVATGEPLQVAGAFTVDSLGGAFITRVDGDPSTVVGMSVSTLRALAREVGVEWTALWNSVDPVWDGLDAAAVAERP</sequence>
<dbReference type="Proteomes" id="UP000033956">
    <property type="component" value="Unassembled WGS sequence"/>
</dbReference>
<keyword evidence="3" id="KW-0546">Nucleotide metabolism</keyword>
<dbReference type="Pfam" id="PF02545">
    <property type="entry name" value="Maf"/>
    <property type="match status" value="1"/>
</dbReference>
<protein>
    <recommendedName>
        <fullName evidence="3">Nucleoside triphosphate pyrophosphatase</fullName>
        <ecNumber evidence="3">3.6.1.9</ecNumber>
    </recommendedName>
    <alternativeName>
        <fullName evidence="3">Nucleotide pyrophosphatase</fullName>
        <shortName evidence="3">Nucleotide PPase</shortName>
    </alternativeName>
</protein>
<dbReference type="EMBL" id="JYIZ01000043">
    <property type="protein sequence ID" value="KJL41710.1"/>
    <property type="molecule type" value="Genomic_DNA"/>
</dbReference>
<proteinExistence type="inferred from homology"/>
<evidence type="ECO:0000256" key="2">
    <source>
        <dbReference type="ARBA" id="ARBA00022801"/>
    </source>
</evidence>
<dbReference type="PATRIC" id="fig|92835.4.peg.1312"/>
<dbReference type="SUPFAM" id="SSF52972">
    <property type="entry name" value="ITPase-like"/>
    <property type="match status" value="1"/>
</dbReference>
<comment type="caution">
    <text evidence="3">Lacks conserved residue(s) required for the propagation of feature annotation.</text>
</comment>
<dbReference type="GO" id="GO:0005737">
    <property type="term" value="C:cytoplasm"/>
    <property type="evidence" value="ECO:0007669"/>
    <property type="project" value="UniProtKB-SubCell"/>
</dbReference>
<evidence type="ECO:0000313" key="5">
    <source>
        <dbReference type="Proteomes" id="UP000033956"/>
    </source>
</evidence>
<accession>A0A0M2H5E7</accession>
<evidence type="ECO:0000256" key="3">
    <source>
        <dbReference type="HAMAP-Rule" id="MF_00528"/>
    </source>
</evidence>
<gene>
    <name evidence="4" type="primary">yceF</name>
    <name evidence="4" type="ORF">RS81_01295</name>
</gene>
<dbReference type="CDD" id="cd00555">
    <property type="entry name" value="Maf"/>
    <property type="match status" value="1"/>
</dbReference>
<dbReference type="InterPro" id="IPR003697">
    <property type="entry name" value="Maf-like"/>
</dbReference>
<organism evidence="4 5">
    <name type="scientific">Microbacterium terrae</name>
    <dbReference type="NCBI Taxonomy" id="69369"/>
    <lineage>
        <taxon>Bacteria</taxon>
        <taxon>Bacillati</taxon>
        <taxon>Actinomycetota</taxon>
        <taxon>Actinomycetes</taxon>
        <taxon>Micrococcales</taxon>
        <taxon>Microbacteriaceae</taxon>
        <taxon>Microbacterium</taxon>
    </lineage>
</organism>
<comment type="cofactor">
    <cofactor evidence="1 3">
        <name>a divalent metal cation</name>
        <dbReference type="ChEBI" id="CHEBI:60240"/>
    </cofactor>
</comment>
<dbReference type="EC" id="3.6.1.9" evidence="3"/>
<keyword evidence="5" id="KW-1185">Reference proteome</keyword>
<dbReference type="PANTHER" id="PTHR43213:SF5">
    <property type="entry name" value="BIFUNCTIONAL DTTP_UTP PYROPHOSPHATASE_METHYLTRANSFERASE PROTEIN-RELATED"/>
    <property type="match status" value="1"/>
</dbReference>
<comment type="catalytic activity">
    <reaction evidence="3">
        <text>a ribonucleoside 5'-triphosphate + H2O = a ribonucleoside 5'-phosphate + diphosphate + H(+)</text>
        <dbReference type="Rhea" id="RHEA:23996"/>
        <dbReference type="ChEBI" id="CHEBI:15377"/>
        <dbReference type="ChEBI" id="CHEBI:15378"/>
        <dbReference type="ChEBI" id="CHEBI:33019"/>
        <dbReference type="ChEBI" id="CHEBI:58043"/>
        <dbReference type="ChEBI" id="CHEBI:61557"/>
        <dbReference type="EC" id="3.6.1.9"/>
    </reaction>
</comment>
<comment type="similarity">
    <text evidence="3">Belongs to the Maf family.</text>
</comment>
<dbReference type="HAMAP" id="MF_00528">
    <property type="entry name" value="Maf"/>
    <property type="match status" value="1"/>
</dbReference>
<keyword evidence="3" id="KW-0963">Cytoplasm</keyword>
<dbReference type="PIRSF" id="PIRSF006305">
    <property type="entry name" value="Maf"/>
    <property type="match status" value="1"/>
</dbReference>
<comment type="caution">
    <text evidence="4">The sequence shown here is derived from an EMBL/GenBank/DDBJ whole genome shotgun (WGS) entry which is preliminary data.</text>
</comment>
<evidence type="ECO:0000313" key="4">
    <source>
        <dbReference type="EMBL" id="KJL41710.1"/>
    </source>
</evidence>
<dbReference type="Gene3D" id="3.90.950.10">
    <property type="match status" value="1"/>
</dbReference>
<comment type="catalytic activity">
    <reaction evidence="3">
        <text>a 2'-deoxyribonucleoside 5'-triphosphate + H2O = a 2'-deoxyribonucleoside 5'-phosphate + diphosphate + H(+)</text>
        <dbReference type="Rhea" id="RHEA:44644"/>
        <dbReference type="ChEBI" id="CHEBI:15377"/>
        <dbReference type="ChEBI" id="CHEBI:15378"/>
        <dbReference type="ChEBI" id="CHEBI:33019"/>
        <dbReference type="ChEBI" id="CHEBI:61560"/>
        <dbReference type="ChEBI" id="CHEBI:65317"/>
        <dbReference type="EC" id="3.6.1.9"/>
    </reaction>
</comment>
<dbReference type="GO" id="GO:0009117">
    <property type="term" value="P:nucleotide metabolic process"/>
    <property type="evidence" value="ECO:0007669"/>
    <property type="project" value="UniProtKB-KW"/>
</dbReference>
<dbReference type="PANTHER" id="PTHR43213">
    <property type="entry name" value="BIFUNCTIONAL DTTP/UTP PYROPHOSPHATASE/METHYLTRANSFERASE PROTEIN-RELATED"/>
    <property type="match status" value="1"/>
</dbReference>
<name>A0A0M2H5E7_9MICO</name>
<comment type="subcellular location">
    <subcellularLocation>
        <location evidence="3">Cytoplasm</location>
    </subcellularLocation>
</comment>
<evidence type="ECO:0000256" key="1">
    <source>
        <dbReference type="ARBA" id="ARBA00001968"/>
    </source>
</evidence>
<dbReference type="STRING" id="92835.RS81_01295"/>
<dbReference type="RefSeq" id="WP_045275252.1">
    <property type="nucleotide sequence ID" value="NZ_BAAAUP010000008.1"/>
</dbReference>
<keyword evidence="2 3" id="KW-0378">Hydrolase</keyword>
<reference evidence="4 5" key="1">
    <citation type="submission" date="2015-02" db="EMBL/GenBank/DDBJ databases">
        <title>Draft genome sequences of ten Microbacterium spp. with emphasis on heavy metal contaminated environments.</title>
        <authorList>
            <person name="Corretto E."/>
        </authorList>
    </citation>
    <scope>NUCLEOTIDE SEQUENCE [LARGE SCALE GENOMIC DNA]</scope>
    <source>
        <strain evidence="4 5">DSM 12510</strain>
    </source>
</reference>
<dbReference type="GO" id="GO:0047429">
    <property type="term" value="F:nucleoside triphosphate diphosphatase activity"/>
    <property type="evidence" value="ECO:0007669"/>
    <property type="project" value="UniProtKB-EC"/>
</dbReference>
<feature type="active site" description="Proton acceptor" evidence="3">
    <location>
        <position position="83"/>
    </location>
</feature>
<dbReference type="InterPro" id="IPR029001">
    <property type="entry name" value="ITPase-like_fam"/>
</dbReference>
<dbReference type="NCBIfam" id="TIGR00172">
    <property type="entry name" value="maf"/>
    <property type="match status" value="1"/>
</dbReference>
<dbReference type="OrthoDB" id="3527985at2"/>
<comment type="function">
    <text evidence="3">Nucleoside triphosphate pyrophosphatase. May have a dual role in cell division arrest and in preventing the incorporation of modified nucleotides into cellular nucleic acids.</text>
</comment>
<dbReference type="AlphaFoldDB" id="A0A0M2H5E7"/>